<dbReference type="InterPro" id="IPR036864">
    <property type="entry name" value="Zn2-C6_fun-type_DNA-bd_sf"/>
</dbReference>
<dbReference type="Pfam" id="PF00172">
    <property type="entry name" value="Zn_clus"/>
    <property type="match status" value="1"/>
</dbReference>
<evidence type="ECO:0000313" key="9">
    <source>
        <dbReference type="Proteomes" id="UP001497600"/>
    </source>
</evidence>
<dbReference type="CDD" id="cd00067">
    <property type="entry name" value="GAL4"/>
    <property type="match status" value="1"/>
</dbReference>
<feature type="compositionally biased region" description="Low complexity" evidence="6">
    <location>
        <begin position="179"/>
        <end position="193"/>
    </location>
</feature>
<feature type="region of interest" description="Disordered" evidence="6">
    <location>
        <begin position="964"/>
        <end position="1011"/>
    </location>
</feature>
<evidence type="ECO:0000256" key="1">
    <source>
        <dbReference type="ARBA" id="ARBA00022723"/>
    </source>
</evidence>
<sequence>MSTESERKRRRRQRQTLVCEFCRKRKVKCDKGNPCSTCRKYKNTDCSYAETGINGLSNGNEGMIHVMNINSGAPPIPGSQMTAPYMSADSTGESVSVANSIEPPQYSTQSSVATKSDLEMELERLKEKIKNIEESVTSYEKPLTPHSNSTASLPKKEDGSSTTSNRSSIATFMGGTGNSISPSMSNSGPSPKSLFATGHSLTQNSLPPVPPLIPAPISSSAPTKTYPGASTTNNQGPNATQVPGPAQAPSPFAPISRGFTSLPPPFTVPPTSQMPNCKFNSLLGHNPVASEYDTINFYSGYTSIYDKEPMRRANSGPLSWLSLMRKDEGLSLFMDFLQSRKKFQEEKMKVFLPGPNANTTEKRFGEAASESFGLNDIKLYKNSKEEVVKPSKVQILSKPLYKEEAAEAKSKFNERATSLGLSFYAGQLEDEMALLEVIELILPPESVIWLLIERFFSHMYPFFPIIDEEYFRRDISKIIGPEGYDNRKKVKLTIEKKLDFATLGLLLLMLRFGYLTLLTTIDSVNDKNLHSTDPSPQAQRLKFLLSNPINIDTVDAAQNCLNQFNLLRRVNMAVMQLAFFTRCYHMYAPEDGDGADGGDSQVFTATLVQMALSLGLNREPDNFPDVCNDEKMNNIGRKTWYLLLILDMNNAMSLGSPLNIHRSMFDTKFPFYKKGNENILDVDLEMKVLSTTFPRIDRIYDPMSDIIQQVLNVNGDINMASLAQKLNFMEMYFIQEYGRLRSYFAENEECENEPSFLKTIKMKIYFSSNFFLVSLFFHFFCYYEKKKNIEYAFYYLKKIFVITHGDLMPYYFELLENNPKVFRDSTDLIVTPGFELVIQKSNIVNSAILIRIRSWLLSLRWSENHDKLLLSSQEYRDLFMKLTKLDQLLQRCNKVFQEAAARLSKRYYYAWRQVKAGAFVFDILKGTEFYRVAQDRMKSFDAKFSQSMLDDMISLFEEALSRVPHHQHHHKKESKKAAGTTPLGATEPPAFTQDKDTSLNTPTGSTSSTDYMFTDMGTTGESIDNIWLQMLSIKRDNNPPTNSNFSMTDGFKSAHTPSFDAGSTMNFQDGNNNIPAGFETGDLAYDTLRNTFEIFDGLSFDDLFRK</sequence>
<dbReference type="PANTHER" id="PTHR31069">
    <property type="entry name" value="OLEATE-ACTIVATED TRANSCRIPTION FACTOR 1-RELATED"/>
    <property type="match status" value="1"/>
</dbReference>
<evidence type="ECO:0000256" key="2">
    <source>
        <dbReference type="ARBA" id="ARBA00023015"/>
    </source>
</evidence>
<feature type="compositionally biased region" description="Polar residues" evidence="6">
    <location>
        <begin position="998"/>
        <end position="1011"/>
    </location>
</feature>
<dbReference type="InterPro" id="IPR001138">
    <property type="entry name" value="Zn2Cys6_DnaBD"/>
</dbReference>
<feature type="domain" description="Zn(2)-C6 fungal-type" evidence="7">
    <location>
        <begin position="18"/>
        <end position="48"/>
    </location>
</feature>
<evidence type="ECO:0000256" key="4">
    <source>
        <dbReference type="ARBA" id="ARBA00023163"/>
    </source>
</evidence>
<dbReference type="SMART" id="SM00906">
    <property type="entry name" value="Fungal_trans"/>
    <property type="match status" value="1"/>
</dbReference>
<dbReference type="EMBL" id="OZ004257">
    <property type="protein sequence ID" value="CAK7906442.1"/>
    <property type="molecule type" value="Genomic_DNA"/>
</dbReference>
<keyword evidence="4" id="KW-0804">Transcription</keyword>
<dbReference type="PROSITE" id="PS50048">
    <property type="entry name" value="ZN2_CY6_FUNGAL_2"/>
    <property type="match status" value="1"/>
</dbReference>
<evidence type="ECO:0000256" key="6">
    <source>
        <dbReference type="SAM" id="MobiDB-lite"/>
    </source>
</evidence>
<dbReference type="PANTHER" id="PTHR31069:SF12">
    <property type="entry name" value="TRANSCRIPTION FACTOR DOMAIN-CONTAINING PROTEIN"/>
    <property type="match status" value="1"/>
</dbReference>
<dbReference type="CDD" id="cd12148">
    <property type="entry name" value="fungal_TF_MHR"/>
    <property type="match status" value="1"/>
</dbReference>
<accession>A0ABP0EG86</accession>
<keyword evidence="1" id="KW-0479">Metal-binding</keyword>
<dbReference type="InterPro" id="IPR050675">
    <property type="entry name" value="OAF3"/>
</dbReference>
<keyword evidence="9" id="KW-1185">Reference proteome</keyword>
<keyword evidence="3" id="KW-0238">DNA-binding</keyword>
<evidence type="ECO:0000259" key="7">
    <source>
        <dbReference type="PROSITE" id="PS50048"/>
    </source>
</evidence>
<dbReference type="Proteomes" id="UP001497600">
    <property type="component" value="Chromosome E"/>
</dbReference>
<name>A0ABP0EG86_9ASCO</name>
<evidence type="ECO:0000256" key="3">
    <source>
        <dbReference type="ARBA" id="ARBA00023125"/>
    </source>
</evidence>
<proteinExistence type="predicted"/>
<feature type="region of interest" description="Disordered" evidence="6">
    <location>
        <begin position="136"/>
        <end position="259"/>
    </location>
</feature>
<dbReference type="Pfam" id="PF04082">
    <property type="entry name" value="Fungal_trans"/>
    <property type="match status" value="1"/>
</dbReference>
<dbReference type="SUPFAM" id="SSF57701">
    <property type="entry name" value="Zn2/Cys6 DNA-binding domain"/>
    <property type="match status" value="1"/>
</dbReference>
<evidence type="ECO:0000256" key="5">
    <source>
        <dbReference type="ARBA" id="ARBA00023242"/>
    </source>
</evidence>
<gene>
    <name evidence="8" type="primary">MRR1</name>
    <name evidence="8" type="ORF">CAAN4_E00694</name>
</gene>
<dbReference type="SMART" id="SM00066">
    <property type="entry name" value="GAL4"/>
    <property type="match status" value="1"/>
</dbReference>
<reference evidence="8 9" key="1">
    <citation type="submission" date="2024-01" db="EMBL/GenBank/DDBJ databases">
        <authorList>
            <consortium name="Genoscope - CEA"/>
            <person name="William W."/>
        </authorList>
    </citation>
    <scope>NUCLEOTIDE SEQUENCE [LARGE SCALE GENOMIC DNA]</scope>
    <source>
        <strain evidence="8 9">29B2s-10</strain>
    </source>
</reference>
<keyword evidence="2" id="KW-0805">Transcription regulation</keyword>
<dbReference type="Gene3D" id="4.10.240.10">
    <property type="entry name" value="Zn(2)-C6 fungal-type DNA-binding domain"/>
    <property type="match status" value="1"/>
</dbReference>
<feature type="compositionally biased region" description="Polar residues" evidence="6">
    <location>
        <begin position="228"/>
        <end position="241"/>
    </location>
</feature>
<protein>
    <submittedName>
        <fullName evidence="8">Multidrug resistance regulator 1</fullName>
    </submittedName>
</protein>
<dbReference type="InterPro" id="IPR007219">
    <property type="entry name" value="XnlR_reg_dom"/>
</dbReference>
<feature type="compositionally biased region" description="Basic residues" evidence="6">
    <location>
        <begin position="964"/>
        <end position="974"/>
    </location>
</feature>
<dbReference type="PROSITE" id="PS00463">
    <property type="entry name" value="ZN2_CY6_FUNGAL_1"/>
    <property type="match status" value="1"/>
</dbReference>
<evidence type="ECO:0000313" key="8">
    <source>
        <dbReference type="EMBL" id="CAK7906442.1"/>
    </source>
</evidence>
<feature type="compositionally biased region" description="Polar residues" evidence="6">
    <location>
        <begin position="160"/>
        <end position="170"/>
    </location>
</feature>
<organism evidence="8 9">
    <name type="scientific">[Candida] anglica</name>
    <dbReference type="NCBI Taxonomy" id="148631"/>
    <lineage>
        <taxon>Eukaryota</taxon>
        <taxon>Fungi</taxon>
        <taxon>Dikarya</taxon>
        <taxon>Ascomycota</taxon>
        <taxon>Saccharomycotina</taxon>
        <taxon>Pichiomycetes</taxon>
        <taxon>Debaryomycetaceae</taxon>
        <taxon>Kurtzmaniella</taxon>
    </lineage>
</organism>
<keyword evidence="5" id="KW-0539">Nucleus</keyword>